<dbReference type="InterPro" id="IPR021109">
    <property type="entry name" value="Peptidase_aspartic_dom_sf"/>
</dbReference>
<reference evidence="1 2" key="1">
    <citation type="journal article" date="2015" name="Nature">
        <title>rRNA introns, odd ribosomes, and small enigmatic genomes across a large radiation of phyla.</title>
        <authorList>
            <person name="Brown C.T."/>
            <person name="Hug L.A."/>
            <person name="Thomas B.C."/>
            <person name="Sharon I."/>
            <person name="Castelle C.J."/>
            <person name="Singh A."/>
            <person name="Wilkins M.J."/>
            <person name="Williams K.H."/>
            <person name="Banfield J.F."/>
        </authorList>
    </citation>
    <scope>NUCLEOTIDE SEQUENCE [LARGE SCALE GENOMIC DNA]</scope>
</reference>
<dbReference type="Gene3D" id="2.40.70.10">
    <property type="entry name" value="Acid Proteases"/>
    <property type="match status" value="1"/>
</dbReference>
<name>A0A0G1CG59_9BACT</name>
<evidence type="ECO:0000313" key="1">
    <source>
        <dbReference type="EMBL" id="KKS84464.1"/>
    </source>
</evidence>
<comment type="caution">
    <text evidence="1">The sequence shown here is derived from an EMBL/GenBank/DDBJ whole genome shotgun (WGS) entry which is preliminary data.</text>
</comment>
<gene>
    <name evidence="1" type="ORF">UV59_C0019G0039</name>
</gene>
<dbReference type="AlphaFoldDB" id="A0A0G1CG59"/>
<dbReference type="STRING" id="1618436.UV59_C0019G0039"/>
<protein>
    <recommendedName>
        <fullName evidence="3">Aspartyl protease</fullName>
    </recommendedName>
</protein>
<evidence type="ECO:0000313" key="2">
    <source>
        <dbReference type="Proteomes" id="UP000034543"/>
    </source>
</evidence>
<dbReference type="SUPFAM" id="SSF50630">
    <property type="entry name" value="Acid proteases"/>
    <property type="match status" value="1"/>
</dbReference>
<dbReference type="InterPro" id="IPR022274">
    <property type="entry name" value="Peptidase_asp_AF0612"/>
</dbReference>
<dbReference type="NCBIfam" id="TIGR03698">
    <property type="entry name" value="clan_AA_DTGF"/>
    <property type="match status" value="1"/>
</dbReference>
<dbReference type="Proteomes" id="UP000034543">
    <property type="component" value="Unassembled WGS sequence"/>
</dbReference>
<proteinExistence type="predicted"/>
<sequence length="117" mass="13007">MTKVNLTIKNPHDPSLTAEQNFLVDSGVHYTVIPIELVKKLNLKSSYEQDFVLADGKVIKRKVGGAIVKFENRELPVAIILGEKGDSPLLGVTTLESFGLMLDPFKRKLYHSKLMLG</sequence>
<organism evidence="1 2">
    <name type="scientific">Candidatus Gottesmanbacteria bacterium GW2011_GWA1_43_11</name>
    <dbReference type="NCBI Taxonomy" id="1618436"/>
    <lineage>
        <taxon>Bacteria</taxon>
        <taxon>Candidatus Gottesmaniibacteriota</taxon>
    </lineage>
</organism>
<dbReference type="Pfam" id="PF13975">
    <property type="entry name" value="gag-asp_proteas"/>
    <property type="match status" value="1"/>
</dbReference>
<accession>A0A0G1CG59</accession>
<dbReference type="EMBL" id="LCFB01000019">
    <property type="protein sequence ID" value="KKS84464.1"/>
    <property type="molecule type" value="Genomic_DNA"/>
</dbReference>
<evidence type="ECO:0008006" key="3">
    <source>
        <dbReference type="Google" id="ProtNLM"/>
    </source>
</evidence>